<dbReference type="SUPFAM" id="SSF56281">
    <property type="entry name" value="Metallo-hydrolase/oxidoreductase"/>
    <property type="match status" value="1"/>
</dbReference>
<keyword evidence="3" id="KW-1185">Reference proteome</keyword>
<organism evidence="2 3">
    <name type="scientific">Guopingia tenuis</name>
    <dbReference type="NCBI Taxonomy" id="2763656"/>
    <lineage>
        <taxon>Bacteria</taxon>
        <taxon>Bacillati</taxon>
        <taxon>Bacillota</taxon>
        <taxon>Clostridia</taxon>
        <taxon>Christensenellales</taxon>
        <taxon>Christensenellaceae</taxon>
        <taxon>Guopingia</taxon>
    </lineage>
</organism>
<dbReference type="Proteomes" id="UP000617951">
    <property type="component" value="Unassembled WGS sequence"/>
</dbReference>
<name>A0A926HWE4_9FIRM</name>
<evidence type="ECO:0000259" key="1">
    <source>
        <dbReference type="SMART" id="SM00849"/>
    </source>
</evidence>
<protein>
    <submittedName>
        <fullName evidence="2">Metal-dependent hydrolase</fullName>
    </submittedName>
</protein>
<dbReference type="InterPro" id="IPR036866">
    <property type="entry name" value="RibonucZ/Hydroxyglut_hydro"/>
</dbReference>
<dbReference type="Gene3D" id="3.60.15.10">
    <property type="entry name" value="Ribonuclease Z/Hydroxyacylglutathione hydrolase-like"/>
    <property type="match status" value="1"/>
</dbReference>
<dbReference type="NCBIfam" id="NF001911">
    <property type="entry name" value="PRK00685.1"/>
    <property type="match status" value="1"/>
</dbReference>
<evidence type="ECO:0000313" key="3">
    <source>
        <dbReference type="Proteomes" id="UP000617951"/>
    </source>
</evidence>
<comment type="caution">
    <text evidence="2">The sequence shown here is derived from an EMBL/GenBank/DDBJ whole genome shotgun (WGS) entry which is preliminary data.</text>
</comment>
<dbReference type="SMART" id="SM00849">
    <property type="entry name" value="Lactamase_B"/>
    <property type="match status" value="1"/>
</dbReference>
<dbReference type="AlphaFoldDB" id="A0A926HWE4"/>
<accession>A0A926HWE4</accession>
<evidence type="ECO:0000313" key="2">
    <source>
        <dbReference type="EMBL" id="MBC8537920.1"/>
    </source>
</evidence>
<dbReference type="EMBL" id="JACRSS010000001">
    <property type="protein sequence ID" value="MBC8537920.1"/>
    <property type="molecule type" value="Genomic_DNA"/>
</dbReference>
<sequence>MKNKFQFLTYSGFHITTSKGKHILIDPFLDDNPHAPFKSDSLEQVDMILVSHGPFDHVGDTAKIAIRHGSKVICPYDVKMLMLDRGVPAEQIVEMIWGVVHQAGDIRIKCIENHHRSNVTLSDGRIISSNPVCYIITLEDGTRVYNSGDTAIFSDMKLQGELYRPHIGLMNVTGDFEMDPQYCVAEMSPYEASLASRWLGLKVAVACHYTHLPNAQVDEFRGYLAQVNQDTGAAVQTVALEPGGVFEYSAEQE</sequence>
<dbReference type="InterPro" id="IPR050114">
    <property type="entry name" value="UPF0173_UPF0282_UlaG_hydrolase"/>
</dbReference>
<proteinExistence type="predicted"/>
<dbReference type="GO" id="GO:0016787">
    <property type="term" value="F:hydrolase activity"/>
    <property type="evidence" value="ECO:0007669"/>
    <property type="project" value="UniProtKB-KW"/>
</dbReference>
<dbReference type="InterPro" id="IPR001279">
    <property type="entry name" value="Metallo-B-lactamas"/>
</dbReference>
<dbReference type="PANTHER" id="PTHR43546:SF3">
    <property type="entry name" value="UPF0173 METAL-DEPENDENT HYDROLASE MJ1163"/>
    <property type="match status" value="1"/>
</dbReference>
<gene>
    <name evidence="2" type="ORF">H8693_03090</name>
</gene>
<dbReference type="PANTHER" id="PTHR43546">
    <property type="entry name" value="UPF0173 METAL-DEPENDENT HYDROLASE MJ1163-RELATED"/>
    <property type="match status" value="1"/>
</dbReference>
<dbReference type="Pfam" id="PF12706">
    <property type="entry name" value="Lactamase_B_2"/>
    <property type="match status" value="1"/>
</dbReference>
<reference evidence="2" key="1">
    <citation type="submission" date="2020-08" db="EMBL/GenBank/DDBJ databases">
        <title>Genome public.</title>
        <authorList>
            <person name="Liu C."/>
            <person name="Sun Q."/>
        </authorList>
    </citation>
    <scope>NUCLEOTIDE SEQUENCE</scope>
    <source>
        <strain evidence="2">NSJ-63</strain>
    </source>
</reference>
<dbReference type="RefSeq" id="WP_249279743.1">
    <property type="nucleotide sequence ID" value="NZ_JACRSS010000001.1"/>
</dbReference>
<feature type="domain" description="Metallo-beta-lactamase" evidence="1">
    <location>
        <begin position="9"/>
        <end position="208"/>
    </location>
</feature>
<keyword evidence="2" id="KW-0378">Hydrolase</keyword>